<keyword evidence="1" id="KW-0732">Signal</keyword>
<keyword evidence="3" id="KW-1185">Reference proteome</keyword>
<feature type="chain" id="PRO_5045340033" evidence="1">
    <location>
        <begin position="20"/>
        <end position="109"/>
    </location>
</feature>
<dbReference type="RefSeq" id="WP_376886358.1">
    <property type="nucleotide sequence ID" value="NZ_JBHUHR010000031.1"/>
</dbReference>
<evidence type="ECO:0000313" key="2">
    <source>
        <dbReference type="EMBL" id="MFD2035399.1"/>
    </source>
</evidence>
<reference evidence="3" key="1">
    <citation type="journal article" date="2019" name="Int. J. Syst. Evol. Microbiol.">
        <title>The Global Catalogue of Microorganisms (GCM) 10K type strain sequencing project: providing services to taxonomists for standard genome sequencing and annotation.</title>
        <authorList>
            <consortium name="The Broad Institute Genomics Platform"/>
            <consortium name="The Broad Institute Genome Sequencing Center for Infectious Disease"/>
            <person name="Wu L."/>
            <person name="Ma J."/>
        </authorList>
    </citation>
    <scope>NUCLEOTIDE SEQUENCE [LARGE SCALE GENOMIC DNA]</scope>
    <source>
        <strain evidence="3">CGMCC 1.15180</strain>
    </source>
</reference>
<dbReference type="Proteomes" id="UP001597361">
    <property type="component" value="Unassembled WGS sequence"/>
</dbReference>
<accession>A0ABW4VMN1</accession>
<name>A0ABW4VMN1_9BACT</name>
<sequence length="109" mass="12400">MMKQSILTLAIFMAIVSSAENEERNGNFNDLIVHYEKTELMDNIGKVSEAIPSKIEKVSGTEVFAPIFKVKNGIAISFNVYSRNLNSCLNDTNLHLVSWNSFMNKERIW</sequence>
<protein>
    <submittedName>
        <fullName evidence="2">Uncharacterized protein</fullName>
    </submittedName>
</protein>
<gene>
    <name evidence="2" type="ORF">ACFSKL_11385</name>
</gene>
<evidence type="ECO:0000313" key="3">
    <source>
        <dbReference type="Proteomes" id="UP001597361"/>
    </source>
</evidence>
<organism evidence="2 3">
    <name type="scientific">Belliella marina</name>
    <dbReference type="NCBI Taxonomy" id="1644146"/>
    <lineage>
        <taxon>Bacteria</taxon>
        <taxon>Pseudomonadati</taxon>
        <taxon>Bacteroidota</taxon>
        <taxon>Cytophagia</taxon>
        <taxon>Cytophagales</taxon>
        <taxon>Cyclobacteriaceae</taxon>
        <taxon>Belliella</taxon>
    </lineage>
</organism>
<evidence type="ECO:0000256" key="1">
    <source>
        <dbReference type="SAM" id="SignalP"/>
    </source>
</evidence>
<proteinExistence type="predicted"/>
<comment type="caution">
    <text evidence="2">The sequence shown here is derived from an EMBL/GenBank/DDBJ whole genome shotgun (WGS) entry which is preliminary data.</text>
</comment>
<feature type="signal peptide" evidence="1">
    <location>
        <begin position="1"/>
        <end position="19"/>
    </location>
</feature>
<dbReference type="EMBL" id="JBHUHR010000031">
    <property type="protein sequence ID" value="MFD2035399.1"/>
    <property type="molecule type" value="Genomic_DNA"/>
</dbReference>